<keyword evidence="2" id="KW-1185">Reference proteome</keyword>
<dbReference type="PIRSF" id="PIRSF026449">
    <property type="entry name" value="UCP026449"/>
    <property type="match status" value="1"/>
</dbReference>
<dbReference type="Proteomes" id="UP000516013">
    <property type="component" value="Chromosome"/>
</dbReference>
<dbReference type="AlphaFoldDB" id="A0A7H0F4Y0"/>
<dbReference type="KEGG" id="ccur:IAR63_03250"/>
<organism evidence="1 2">
    <name type="scientific">Cylindrospermopsis curvispora GIHE-G1</name>
    <dbReference type="NCBI Taxonomy" id="2666332"/>
    <lineage>
        <taxon>Bacteria</taxon>
        <taxon>Bacillati</taxon>
        <taxon>Cyanobacteriota</taxon>
        <taxon>Cyanophyceae</taxon>
        <taxon>Nostocales</taxon>
        <taxon>Aphanizomenonaceae</taxon>
        <taxon>Cylindrospermopsis</taxon>
    </lineage>
</organism>
<evidence type="ECO:0000313" key="2">
    <source>
        <dbReference type="Proteomes" id="UP000516013"/>
    </source>
</evidence>
<dbReference type="Pfam" id="PF10092">
    <property type="entry name" value="DUF2330"/>
    <property type="match status" value="1"/>
</dbReference>
<gene>
    <name evidence="1" type="ORF">IAR63_03250</name>
</gene>
<reference evidence="1 2" key="1">
    <citation type="submission" date="2020-08" db="EMBL/GenBank/DDBJ databases">
        <title>Complete genome sequence of Raphidiopsis curvispora isolated from drinking water reservoir in South Korea.</title>
        <authorList>
            <person name="Jeong J."/>
        </authorList>
    </citation>
    <scope>NUCLEOTIDE SEQUENCE [LARGE SCALE GENOMIC DNA]</scope>
    <source>
        <strain evidence="1 2">GIHE-G1</strain>
    </source>
</reference>
<dbReference type="EMBL" id="CP060822">
    <property type="protein sequence ID" value="QNP31096.1"/>
    <property type="molecule type" value="Genomic_DNA"/>
</dbReference>
<name>A0A7H0F4Y0_9CYAN</name>
<protein>
    <submittedName>
        <fullName evidence="1">DUF2330 domain-containing protein</fullName>
    </submittedName>
</protein>
<proteinExistence type="predicted"/>
<dbReference type="InterPro" id="IPR019283">
    <property type="entry name" value="DUF2330"/>
</dbReference>
<evidence type="ECO:0000313" key="1">
    <source>
        <dbReference type="EMBL" id="QNP31096.1"/>
    </source>
</evidence>
<sequence>MAILVLISFAPTAWAFCGFYVAKADTRLYNQASQVIIARDGTKTVLTMANDFQGDIKDFAVVVPVPTIIQERQVRVPDPKIIQRLDAFTAPRLVEYFDQDPCRRRYYDSSGVIPETRSTRPPAMEKIPGDNTLGVTIEAQFNVGEYDIVILSAKESDGLETWLNRNGYKIPRGANRLLQPYVRSGMKFFVAKVNLDKFEQSGYQFLRPLQIAYESPKFILPIRLGMINATTEQDLIVYIISPKGQAEVTNYRTVKIPSDTNIPLFIKDEFGSFYKAMFQNSYLQEDRKVAFLEYAWDMGNCDPCSAEPLNLEELKQAGVFWLDERGNNYNRIAPNFGFASSETNAYITRLHVRYTRDKFPEDLIFQTTSNQESFQGRYVLTHPFNGKLECSAGKTYKASLPRRFEQEAQNLARLTNWKIDDIRQKMRLSVGDFHTSWWEKISLLLGF</sequence>
<accession>A0A7H0F4Y0</accession>
<dbReference type="InterPro" id="IPR016838">
    <property type="entry name" value="UCP026449"/>
</dbReference>